<evidence type="ECO:0000256" key="10">
    <source>
        <dbReference type="ARBA" id="ARBA00022726"/>
    </source>
</evidence>
<evidence type="ECO:0000256" key="1">
    <source>
        <dbReference type="ARBA" id="ARBA00000868"/>
    </source>
</evidence>
<dbReference type="GO" id="GO:0002055">
    <property type="term" value="F:adenine binding"/>
    <property type="evidence" value="ECO:0007669"/>
    <property type="project" value="TreeGrafter"/>
</dbReference>
<dbReference type="GO" id="GO:0044209">
    <property type="term" value="P:AMP salvage"/>
    <property type="evidence" value="ECO:0007669"/>
    <property type="project" value="UniProtKB-UniRule"/>
</dbReference>
<dbReference type="Pfam" id="PF00156">
    <property type="entry name" value="Pribosyltran"/>
    <property type="match status" value="1"/>
</dbReference>
<dbReference type="PANTHER" id="PTHR32315:SF3">
    <property type="entry name" value="ADENINE PHOSPHORIBOSYLTRANSFERASE"/>
    <property type="match status" value="1"/>
</dbReference>
<organism evidence="13 14">
    <name type="scientific">Xanthomonas boreopolis</name>
    <dbReference type="NCBI Taxonomy" id="86183"/>
    <lineage>
        <taxon>Bacteria</taxon>
        <taxon>Pseudomonadati</taxon>
        <taxon>Pseudomonadota</taxon>
        <taxon>Gammaproteobacteria</taxon>
        <taxon>Lysobacterales</taxon>
        <taxon>Lysobacteraceae</taxon>
        <taxon>Xanthomonas</taxon>
    </lineage>
</organism>
<evidence type="ECO:0000256" key="4">
    <source>
        <dbReference type="ARBA" id="ARBA00004659"/>
    </source>
</evidence>
<comment type="caution">
    <text evidence="13">The sequence shown here is derived from an EMBL/GenBank/DDBJ whole genome shotgun (WGS) entry which is preliminary data.</text>
</comment>
<sequence>MNDASHGMASAVPAHWADLIRDIPDFPKPGIVFKDITPLLADGPGFAAAIAAMAQPWRQASPEAVLGIESRGFILGAPLAHELRCGFVPVRKPGKLPGRTVGQEYALEYGTDRIEMHADVLKSGARVLIVDDVLATGGTLLAAVALARKLDLDVIGAAVLVELKALAGRARWAGEVPLQATLAY</sequence>
<comment type="subcellular location">
    <subcellularLocation>
        <location evidence="3 11">Cytoplasm</location>
    </subcellularLocation>
</comment>
<dbReference type="GO" id="GO:0005737">
    <property type="term" value="C:cytoplasm"/>
    <property type="evidence" value="ECO:0007669"/>
    <property type="project" value="UniProtKB-SubCell"/>
</dbReference>
<evidence type="ECO:0000256" key="2">
    <source>
        <dbReference type="ARBA" id="ARBA00003968"/>
    </source>
</evidence>
<reference evidence="13" key="1">
    <citation type="journal article" date="2014" name="Int. J. Syst. Evol. Microbiol.">
        <title>Complete genome sequence of Corynebacterium casei LMG S-19264T (=DSM 44701T), isolated from a smear-ripened cheese.</title>
        <authorList>
            <consortium name="US DOE Joint Genome Institute (JGI-PGF)"/>
            <person name="Walter F."/>
            <person name="Albersmeier A."/>
            <person name="Kalinowski J."/>
            <person name="Ruckert C."/>
        </authorList>
    </citation>
    <scope>NUCLEOTIDE SEQUENCE</scope>
    <source>
        <strain evidence="13">JCM 13306</strain>
    </source>
</reference>
<accession>A0A919F5K5</accession>
<dbReference type="AlphaFoldDB" id="A0A919F5K5"/>
<evidence type="ECO:0000256" key="7">
    <source>
        <dbReference type="ARBA" id="ARBA00022490"/>
    </source>
</evidence>
<dbReference type="CDD" id="cd06223">
    <property type="entry name" value="PRTases_typeI"/>
    <property type="match status" value="1"/>
</dbReference>
<dbReference type="InterPro" id="IPR050054">
    <property type="entry name" value="UPRTase/APRTase"/>
</dbReference>
<dbReference type="FunFam" id="3.40.50.2020:FF:000021">
    <property type="entry name" value="Adenine phosphoribosyltransferase"/>
    <property type="match status" value="1"/>
</dbReference>
<comment type="similarity">
    <text evidence="5 11">Belongs to the purine/pyrimidine phosphoribosyltransferase family.</text>
</comment>
<dbReference type="GO" id="GO:0006166">
    <property type="term" value="P:purine ribonucleoside salvage"/>
    <property type="evidence" value="ECO:0007669"/>
    <property type="project" value="UniProtKB-UniRule"/>
</dbReference>
<evidence type="ECO:0000256" key="9">
    <source>
        <dbReference type="ARBA" id="ARBA00022679"/>
    </source>
</evidence>
<evidence type="ECO:0000313" key="14">
    <source>
        <dbReference type="Proteomes" id="UP000623958"/>
    </source>
</evidence>
<dbReference type="InterPro" id="IPR000836">
    <property type="entry name" value="PRTase_dom"/>
</dbReference>
<comment type="function">
    <text evidence="2 11">Catalyzes a salvage reaction resulting in the formation of AMP, that is energically less costly than de novo synthesis.</text>
</comment>
<keyword evidence="14" id="KW-1185">Reference proteome</keyword>
<dbReference type="NCBIfam" id="NF002634">
    <property type="entry name" value="PRK02304.1-3"/>
    <property type="match status" value="1"/>
</dbReference>
<dbReference type="HAMAP" id="MF_00004">
    <property type="entry name" value="Aden_phosphoribosyltr"/>
    <property type="match status" value="1"/>
</dbReference>
<dbReference type="GO" id="GO:0003999">
    <property type="term" value="F:adenine phosphoribosyltransferase activity"/>
    <property type="evidence" value="ECO:0007669"/>
    <property type="project" value="UniProtKB-UniRule"/>
</dbReference>
<dbReference type="RefSeq" id="WP_434028603.1">
    <property type="nucleotide sequence ID" value="NZ_BNBA01000004.1"/>
</dbReference>
<keyword evidence="8 11" id="KW-0328">Glycosyltransferase</keyword>
<evidence type="ECO:0000256" key="5">
    <source>
        <dbReference type="ARBA" id="ARBA00008391"/>
    </source>
</evidence>
<dbReference type="PANTHER" id="PTHR32315">
    <property type="entry name" value="ADENINE PHOSPHORIBOSYLTRANSFERASE"/>
    <property type="match status" value="1"/>
</dbReference>
<evidence type="ECO:0000313" key="13">
    <source>
        <dbReference type="EMBL" id="GHH48974.1"/>
    </source>
</evidence>
<dbReference type="EMBL" id="BNBA01000004">
    <property type="protein sequence ID" value="GHH48974.1"/>
    <property type="molecule type" value="Genomic_DNA"/>
</dbReference>
<keyword evidence="10 11" id="KW-0660">Purine salvage</keyword>
<comment type="subunit">
    <text evidence="11">Homodimer.</text>
</comment>
<dbReference type="NCBIfam" id="NF002636">
    <property type="entry name" value="PRK02304.1-5"/>
    <property type="match status" value="1"/>
</dbReference>
<dbReference type="NCBIfam" id="TIGR01090">
    <property type="entry name" value="apt"/>
    <property type="match status" value="1"/>
</dbReference>
<dbReference type="Proteomes" id="UP000623958">
    <property type="component" value="Unassembled WGS sequence"/>
</dbReference>
<feature type="domain" description="Phosphoribosyltransferase" evidence="12">
    <location>
        <begin position="41"/>
        <end position="162"/>
    </location>
</feature>
<dbReference type="GO" id="GO:0006168">
    <property type="term" value="P:adenine salvage"/>
    <property type="evidence" value="ECO:0007669"/>
    <property type="project" value="InterPro"/>
</dbReference>
<dbReference type="GO" id="GO:0016208">
    <property type="term" value="F:AMP binding"/>
    <property type="evidence" value="ECO:0007669"/>
    <property type="project" value="TreeGrafter"/>
</dbReference>
<evidence type="ECO:0000259" key="12">
    <source>
        <dbReference type="Pfam" id="PF00156"/>
    </source>
</evidence>
<evidence type="ECO:0000256" key="3">
    <source>
        <dbReference type="ARBA" id="ARBA00004496"/>
    </source>
</evidence>
<evidence type="ECO:0000256" key="8">
    <source>
        <dbReference type="ARBA" id="ARBA00022676"/>
    </source>
</evidence>
<reference evidence="13" key="2">
    <citation type="submission" date="2020-09" db="EMBL/GenBank/DDBJ databases">
        <authorList>
            <person name="Sun Q."/>
            <person name="Ohkuma M."/>
        </authorList>
    </citation>
    <scope>NUCLEOTIDE SEQUENCE</scope>
    <source>
        <strain evidence="13">JCM 13306</strain>
    </source>
</reference>
<keyword evidence="7 11" id="KW-0963">Cytoplasm</keyword>
<name>A0A919F5K5_9XANT</name>
<protein>
    <recommendedName>
        <fullName evidence="6 11">Adenine phosphoribosyltransferase</fullName>
        <shortName evidence="11">APRT</shortName>
        <ecNumber evidence="6 11">2.4.2.7</ecNumber>
    </recommendedName>
</protein>
<dbReference type="Gene3D" id="3.40.50.2020">
    <property type="match status" value="1"/>
</dbReference>
<dbReference type="SUPFAM" id="SSF53271">
    <property type="entry name" value="PRTase-like"/>
    <property type="match status" value="1"/>
</dbReference>
<dbReference type="InterPro" id="IPR029057">
    <property type="entry name" value="PRTase-like"/>
</dbReference>
<comment type="pathway">
    <text evidence="4 11">Purine metabolism; AMP biosynthesis via salvage pathway; AMP from adenine: step 1/1.</text>
</comment>
<keyword evidence="9 11" id="KW-0808">Transferase</keyword>
<dbReference type="InterPro" id="IPR005764">
    <property type="entry name" value="Ade_phspho_trans"/>
</dbReference>
<gene>
    <name evidence="11 13" type="primary">apt</name>
    <name evidence="13" type="ORF">GCM10009090_07750</name>
</gene>
<comment type="catalytic activity">
    <reaction evidence="1 11">
        <text>AMP + diphosphate = 5-phospho-alpha-D-ribose 1-diphosphate + adenine</text>
        <dbReference type="Rhea" id="RHEA:16609"/>
        <dbReference type="ChEBI" id="CHEBI:16708"/>
        <dbReference type="ChEBI" id="CHEBI:33019"/>
        <dbReference type="ChEBI" id="CHEBI:58017"/>
        <dbReference type="ChEBI" id="CHEBI:456215"/>
        <dbReference type="EC" id="2.4.2.7"/>
    </reaction>
</comment>
<dbReference type="EC" id="2.4.2.7" evidence="6 11"/>
<proteinExistence type="inferred from homology"/>
<evidence type="ECO:0000256" key="11">
    <source>
        <dbReference type="HAMAP-Rule" id="MF_00004"/>
    </source>
</evidence>
<evidence type="ECO:0000256" key="6">
    <source>
        <dbReference type="ARBA" id="ARBA00011893"/>
    </source>
</evidence>